<proteinExistence type="predicted"/>
<dbReference type="RefSeq" id="XP_066708216.1">
    <property type="nucleotide sequence ID" value="XM_066866540.1"/>
</dbReference>
<protein>
    <submittedName>
        <fullName evidence="1">Uncharacterized protein</fullName>
    </submittedName>
</protein>
<accession>A0ABR1SVL3</accession>
<keyword evidence="2" id="KW-1185">Reference proteome</keyword>
<dbReference type="EMBL" id="JAQQWL010000016">
    <property type="protein sequence ID" value="KAK8038364.1"/>
    <property type="molecule type" value="Genomic_DNA"/>
</dbReference>
<name>A0ABR1SVL3_9PEZI</name>
<sequence length="223" mass="25511">MSLLKFFRTNEQNLCVTSISEANAVLWGKLFKDESWIQSVMDMTYTDGPFQPIPILVGANLDKVLFGTEADHELHLIINDWGGDVRYSKGSFFKCLQDHDYDPEKQVVYFKESGLRLHVVDVVQPDEMIRTAKPAKLFRNHDGVQATYALYYGEEHPVLIACGGGCIGKQGMLKIKDVCTIVMKDRNGKKMHISWRNPASRKIEPVTWAELDGRKWPTGWRYI</sequence>
<evidence type="ECO:0000313" key="2">
    <source>
        <dbReference type="Proteomes" id="UP001480595"/>
    </source>
</evidence>
<dbReference type="GeneID" id="92099603"/>
<comment type="caution">
    <text evidence="1">The sequence shown here is derived from an EMBL/GenBank/DDBJ whole genome shotgun (WGS) entry which is preliminary data.</text>
</comment>
<evidence type="ECO:0000313" key="1">
    <source>
        <dbReference type="EMBL" id="KAK8038364.1"/>
    </source>
</evidence>
<reference evidence="1 2" key="1">
    <citation type="submission" date="2023-01" db="EMBL/GenBank/DDBJ databases">
        <title>Analysis of 21 Apiospora genomes using comparative genomics revels a genus with tremendous synthesis potential of carbohydrate active enzymes and secondary metabolites.</title>
        <authorList>
            <person name="Sorensen T."/>
        </authorList>
    </citation>
    <scope>NUCLEOTIDE SEQUENCE [LARGE SCALE GENOMIC DNA]</scope>
    <source>
        <strain evidence="1 2">CBS 135458</strain>
    </source>
</reference>
<gene>
    <name evidence="1" type="ORF">PG994_015131</name>
</gene>
<organism evidence="1 2">
    <name type="scientific">Apiospora phragmitis</name>
    <dbReference type="NCBI Taxonomy" id="2905665"/>
    <lineage>
        <taxon>Eukaryota</taxon>
        <taxon>Fungi</taxon>
        <taxon>Dikarya</taxon>
        <taxon>Ascomycota</taxon>
        <taxon>Pezizomycotina</taxon>
        <taxon>Sordariomycetes</taxon>
        <taxon>Xylariomycetidae</taxon>
        <taxon>Amphisphaeriales</taxon>
        <taxon>Apiosporaceae</taxon>
        <taxon>Apiospora</taxon>
    </lineage>
</organism>
<dbReference type="Proteomes" id="UP001480595">
    <property type="component" value="Unassembled WGS sequence"/>
</dbReference>